<gene>
    <name evidence="1" type="ORF">B296_00043477</name>
</gene>
<dbReference type="AlphaFoldDB" id="A0A426XM56"/>
<dbReference type="EMBL" id="AMZH03019274">
    <property type="protein sequence ID" value="RRT40566.1"/>
    <property type="molecule type" value="Genomic_DNA"/>
</dbReference>
<protein>
    <submittedName>
        <fullName evidence="1">Uncharacterized protein</fullName>
    </submittedName>
</protein>
<evidence type="ECO:0000313" key="2">
    <source>
        <dbReference type="Proteomes" id="UP000287651"/>
    </source>
</evidence>
<reference evidence="1 2" key="1">
    <citation type="journal article" date="2014" name="Agronomy (Basel)">
        <title>A Draft Genome Sequence for Ensete ventricosum, the Drought-Tolerant Tree Against Hunger.</title>
        <authorList>
            <person name="Harrison J."/>
            <person name="Moore K.A."/>
            <person name="Paszkiewicz K."/>
            <person name="Jones T."/>
            <person name="Grant M."/>
            <person name="Ambacheew D."/>
            <person name="Muzemil S."/>
            <person name="Studholme D.J."/>
        </authorList>
    </citation>
    <scope>NUCLEOTIDE SEQUENCE [LARGE SCALE GENOMIC DNA]</scope>
</reference>
<name>A0A426XM56_ENSVE</name>
<sequence>MLQLVDGGTLCVVTSGCHGGTPRARLHEAGDDTAACRDADNDTTAVSEVTQADGVDVGRKGKPTEMVVVGVVEEVEEGSEAMAMVVCDAEEEATVHTTQHHVQAAER</sequence>
<comment type="caution">
    <text evidence="1">The sequence shown here is derived from an EMBL/GenBank/DDBJ whole genome shotgun (WGS) entry which is preliminary data.</text>
</comment>
<proteinExistence type="predicted"/>
<evidence type="ECO:0000313" key="1">
    <source>
        <dbReference type="EMBL" id="RRT40566.1"/>
    </source>
</evidence>
<organism evidence="1 2">
    <name type="scientific">Ensete ventricosum</name>
    <name type="common">Abyssinian banana</name>
    <name type="synonym">Musa ensete</name>
    <dbReference type="NCBI Taxonomy" id="4639"/>
    <lineage>
        <taxon>Eukaryota</taxon>
        <taxon>Viridiplantae</taxon>
        <taxon>Streptophyta</taxon>
        <taxon>Embryophyta</taxon>
        <taxon>Tracheophyta</taxon>
        <taxon>Spermatophyta</taxon>
        <taxon>Magnoliopsida</taxon>
        <taxon>Liliopsida</taxon>
        <taxon>Zingiberales</taxon>
        <taxon>Musaceae</taxon>
        <taxon>Ensete</taxon>
    </lineage>
</organism>
<accession>A0A426XM56</accession>
<dbReference type="Proteomes" id="UP000287651">
    <property type="component" value="Unassembled WGS sequence"/>
</dbReference>